<feature type="domain" description="Exonuclease" evidence="2">
    <location>
        <begin position="28"/>
        <end position="198"/>
    </location>
</feature>
<evidence type="ECO:0000256" key="1">
    <source>
        <dbReference type="SAM" id="MobiDB-lite"/>
    </source>
</evidence>
<dbReference type="InterPro" id="IPR012337">
    <property type="entry name" value="RNaseH-like_sf"/>
</dbReference>
<organism evidence="3 4">
    <name type="scientific">Pendulispora albinea</name>
    <dbReference type="NCBI Taxonomy" id="2741071"/>
    <lineage>
        <taxon>Bacteria</taxon>
        <taxon>Pseudomonadati</taxon>
        <taxon>Myxococcota</taxon>
        <taxon>Myxococcia</taxon>
        <taxon>Myxococcales</taxon>
        <taxon>Sorangiineae</taxon>
        <taxon>Pendulisporaceae</taxon>
        <taxon>Pendulispora</taxon>
    </lineage>
</organism>
<protein>
    <submittedName>
        <fullName evidence="3">3'-5' exonuclease</fullName>
    </submittedName>
</protein>
<keyword evidence="3" id="KW-0378">Hydrolase</keyword>
<evidence type="ECO:0000259" key="2">
    <source>
        <dbReference type="SMART" id="SM00479"/>
    </source>
</evidence>
<keyword evidence="3" id="KW-0540">Nuclease</keyword>
<dbReference type="SUPFAM" id="SSF53098">
    <property type="entry name" value="Ribonuclease H-like"/>
    <property type="match status" value="1"/>
</dbReference>
<evidence type="ECO:0000313" key="3">
    <source>
        <dbReference type="EMBL" id="WXB15573.1"/>
    </source>
</evidence>
<evidence type="ECO:0000313" key="4">
    <source>
        <dbReference type="Proteomes" id="UP001370348"/>
    </source>
</evidence>
<dbReference type="RefSeq" id="WP_394825205.1">
    <property type="nucleotide sequence ID" value="NZ_CP089984.1"/>
</dbReference>
<feature type="region of interest" description="Disordered" evidence="1">
    <location>
        <begin position="1"/>
        <end position="24"/>
    </location>
</feature>
<keyword evidence="4" id="KW-1185">Reference proteome</keyword>
<dbReference type="SMART" id="SM00479">
    <property type="entry name" value="EXOIII"/>
    <property type="match status" value="1"/>
</dbReference>
<dbReference type="Proteomes" id="UP001370348">
    <property type="component" value="Chromosome"/>
</dbReference>
<dbReference type="InterPro" id="IPR013520">
    <property type="entry name" value="Ribonucl_H"/>
</dbReference>
<dbReference type="CDD" id="cd06127">
    <property type="entry name" value="DEDDh"/>
    <property type="match status" value="1"/>
</dbReference>
<dbReference type="Gene3D" id="3.30.420.10">
    <property type="entry name" value="Ribonuclease H-like superfamily/Ribonuclease H"/>
    <property type="match status" value="1"/>
</dbReference>
<keyword evidence="3" id="KW-0269">Exonuclease</keyword>
<dbReference type="GO" id="GO:0004527">
    <property type="term" value="F:exonuclease activity"/>
    <property type="evidence" value="ECO:0007669"/>
    <property type="project" value="UniProtKB-KW"/>
</dbReference>
<dbReference type="InterPro" id="IPR036397">
    <property type="entry name" value="RNaseH_sf"/>
</dbReference>
<dbReference type="EMBL" id="CP089984">
    <property type="protein sequence ID" value="WXB15573.1"/>
    <property type="molecule type" value="Genomic_DNA"/>
</dbReference>
<gene>
    <name evidence="3" type="ORF">LZC94_48120</name>
</gene>
<sequence length="293" mass="32561">MVSRTRNNHPLFDPPPGPPWDEPPRDVPWAFLDLEMTGLDPSKDRVLEICIERVRGVDPDAEPEAVLETLILPGERALGNVHIHGIDREALAGAPLFDAVADRVLAILDGAVLVAHAAEWDVAFLEMELERAGRPIPPALMHPVDTLILARRAFAFQSYSLKNLAISMSIEHGQAHRAGPDVRAMRRVFERCVAELAPVSARDLWEVRVAARRARSAIVAACEEAVLHENTVLLTYRPSRRKPEPLLMVLTEIRADLDPPRVIGYQLPGRGRRELRADRILRIDPAPADPVAQ</sequence>
<dbReference type="PANTHER" id="PTHR30231:SF41">
    <property type="entry name" value="DNA POLYMERASE III SUBUNIT EPSILON"/>
    <property type="match status" value="1"/>
</dbReference>
<accession>A0ABZ2LXE7</accession>
<name>A0ABZ2LXE7_9BACT</name>
<reference evidence="3 4" key="1">
    <citation type="submission" date="2021-12" db="EMBL/GenBank/DDBJ databases">
        <title>Discovery of the Pendulisporaceae a myxobacterial family with distinct sporulation behavior and unique specialized metabolism.</title>
        <authorList>
            <person name="Garcia R."/>
            <person name="Popoff A."/>
            <person name="Bader C.D."/>
            <person name="Loehr J."/>
            <person name="Walesch S."/>
            <person name="Walt C."/>
            <person name="Boldt J."/>
            <person name="Bunk B."/>
            <person name="Haeckl F.J.F.P.J."/>
            <person name="Gunesch A.P."/>
            <person name="Birkelbach J."/>
            <person name="Nuebel U."/>
            <person name="Pietschmann T."/>
            <person name="Bach T."/>
            <person name="Mueller R."/>
        </authorList>
    </citation>
    <scope>NUCLEOTIDE SEQUENCE [LARGE SCALE GENOMIC DNA]</scope>
    <source>
        <strain evidence="3 4">MSr11954</strain>
    </source>
</reference>
<proteinExistence type="predicted"/>
<dbReference type="Pfam" id="PF00929">
    <property type="entry name" value="RNase_T"/>
    <property type="match status" value="1"/>
</dbReference>
<feature type="compositionally biased region" description="Pro residues" evidence="1">
    <location>
        <begin position="12"/>
        <end position="21"/>
    </location>
</feature>
<dbReference type="PANTHER" id="PTHR30231">
    <property type="entry name" value="DNA POLYMERASE III SUBUNIT EPSILON"/>
    <property type="match status" value="1"/>
</dbReference>